<gene>
    <name evidence="3" type="ORF">PPRIM_AZ9-3.1.T0280298</name>
</gene>
<dbReference type="PANTHER" id="PTHR31600:SF2">
    <property type="entry name" value="GAMETE ENRICHED GENE 10 PROTEIN-RELATED"/>
    <property type="match status" value="1"/>
</dbReference>
<evidence type="ECO:0000313" key="4">
    <source>
        <dbReference type="Proteomes" id="UP000688137"/>
    </source>
</evidence>
<feature type="region of interest" description="Disordered" evidence="1">
    <location>
        <begin position="1091"/>
        <end position="1120"/>
    </location>
</feature>
<feature type="transmembrane region" description="Helical" evidence="2">
    <location>
        <begin position="308"/>
        <end position="327"/>
    </location>
</feature>
<sequence>MRKNYIRLQSDSEFKQEETKTFDEVKYTIFKTYFALLESKTLSQSKGILMILILNLQLIFMTANDKNTDLQSGFISSFLPISNYFLLYPVLLSSDSILFNMLFLVIALLVLIFLITSILYFASTSNYDNPLVKQLRSTWGFISELTDKILVVPVFGLTVGNIACNFENNQTECYSGVHIGLIIMSILCSLMLLLLEILYSYLFFNFTFKIKDSVSRNPSGMPIFFFIYRLGITIFQSLFDLEVQQTYTILVLLHLIFGLILLYDSLNNFPYHNKNVSKTQGIFASAYLWINATFIVLQLTSIEMLHENVLVIVGLGMAFFLKLFLNIRNYFVKVLMNSELDEIQSAVLLDLKIRNYNILSKSDNEEKKNELLLASLLKIHSDKCKNSTCPCKKRSTLIDPKKKIIQSEMKAASITDTKMLKQQKNDQNTQLHKDLVFVKHFIARMAKDGLNKFKDSKLLYLDYMYYRFEALRMYSSIYFEIGKFESKYHNDMSLSIEFCLYRLRARMKKHLMNRNQKSEISRRLQLENVKAFDEGIIRQKETIMEANKHLNDLWESLCEEKPDLSKLLDIGNNAIRTMQLTNDQYEFLLQLNNQSQDLKNLMTIYSNYLAYDDLLAKKIEKDIDQAKDMENDNSFQQDFNILIKKYQIFDKQSCVLSISSQLESLGQITWCSRNVFNVFGYDETDLKSMNINQMMPEPLGNCHSKILKNYYENARELLTTKMTHIWAIDRAKILFSANIFIKILPSLQSYDIVGFIHKLNQDDYIIADVDGMIYGAGRKVCQALGLPPEKILETKVNIQLIAPGFYSVFSDYFLDFDITANKQNDGKGKLSYDEYNSANKQLETKDMKQVIFIQKEFEKRIQSFVEYRTRLFKKFNIDLLTKEQLSQEFGQSGNDQKNIKLIKQCAEFKKEYAALFYKQNKKILIDSLIKMIKIKVQIKNFTYWNGSKLQRLKIIKVNTYEFKTTEYIKINRKKIKEQGEKVSQVYKNFQDAYNTFKQKKMKQKMQEEQDNAEEIEAGRADGGEDNQEGQQAKGFLNMFKKANKNNRSSLLQLNVKRLGGKGKQVEDQEQLKQGILMTLFKPVSKKNKFKRVSKQQGSMAQVQYESKQFKDEDDEENEKKKIEATPEQLEAMRACPAVNLLQIALIKANILGQTDMSAFLEKKKKLQPVDPLAIKFRRIREFVATEKFKTFVQEEKKRAEMSNDTHSTNTDQYDQEDRSQSFDEDQQEERGLLQNILNNQGANEEEKAAMQSVSSSTQSLQAHNAQRMLREQLKNMQAPTILIVAHYTMVVLSLLLFSLIISQYILANNDFNGIKDELYMFERMSNYSDNLIEILDGYFTLQMINEGPLKNTSVYGPEWVGQFRKMILQNQIDTVQFFLEDYSNAGTQSKSGNDLRQYLFIQMNANMLVNNQPTEFLFNYENYVRLILNAANATKDLNLSSFTLNSRQDYFYFIYNNLNEFDNITDYNYNLITKMLIRSKDMLIERFYYFWFSCFGILLLLYILIYPIILKTKLKIQETLRIFTKISLADVEYYSNHYKMIFYNMRQITDTPQVLKKIEEEVTKGTEEKKKKDKENNAKNLARSRSHKGIQINKIVFFAVMTFWLIIFSGLIFVKDYFIILFSSELEELFSSQEQQHRLKYNSERDFVYFKNLYYQQYISQLNTTQLNEVLTEIDNENIYGIFQTMYHQLEEYSTEFADLVDFYSTNNTCESITPLINGFTNASQALCESILDGILTEGLLNFYQKLQLEMQNGLNQLLTQNKNYTELNSYISQQMFQDFQLGLLYAKWANQLMSNLARSALYTGIDNEVIFNSYFVIVINILIVLFLFVIWGSEYSNLKRNSRWVNGFILLIPSQLRSENKHINSFLKNQLKIQGLMYL</sequence>
<feature type="transmembrane region" description="Helical" evidence="2">
    <location>
        <begin position="220"/>
        <end position="239"/>
    </location>
</feature>
<keyword evidence="2" id="KW-0472">Membrane</keyword>
<feature type="compositionally biased region" description="Basic and acidic residues" evidence="1">
    <location>
        <begin position="1194"/>
        <end position="1203"/>
    </location>
</feature>
<feature type="transmembrane region" description="Helical" evidence="2">
    <location>
        <begin position="177"/>
        <end position="199"/>
    </location>
</feature>
<evidence type="ECO:0000256" key="2">
    <source>
        <dbReference type="SAM" id="Phobius"/>
    </source>
</evidence>
<evidence type="ECO:0008006" key="5">
    <source>
        <dbReference type="Google" id="ProtNLM"/>
    </source>
</evidence>
<feature type="region of interest" description="Disordered" evidence="1">
    <location>
        <begin position="1194"/>
        <end position="1228"/>
    </location>
</feature>
<comment type="caution">
    <text evidence="3">The sequence shown here is derived from an EMBL/GenBank/DDBJ whole genome shotgun (WGS) entry which is preliminary data.</text>
</comment>
<feature type="transmembrane region" description="Helical" evidence="2">
    <location>
        <begin position="47"/>
        <end position="64"/>
    </location>
</feature>
<keyword evidence="2" id="KW-0812">Transmembrane</keyword>
<dbReference type="OMA" id="FASAYLW"/>
<feature type="transmembrane region" description="Helical" evidence="2">
    <location>
        <begin position="1488"/>
        <end position="1509"/>
    </location>
</feature>
<dbReference type="Proteomes" id="UP000688137">
    <property type="component" value="Unassembled WGS sequence"/>
</dbReference>
<proteinExistence type="predicted"/>
<feature type="transmembrane region" description="Helical" evidence="2">
    <location>
        <begin position="1280"/>
        <end position="1306"/>
    </location>
</feature>
<feature type="transmembrane region" description="Helical" evidence="2">
    <location>
        <begin position="98"/>
        <end position="122"/>
    </location>
</feature>
<feature type="transmembrane region" description="Helical" evidence="2">
    <location>
        <begin position="70"/>
        <end position="91"/>
    </location>
</feature>
<dbReference type="InterPro" id="IPR052994">
    <property type="entry name" value="Tiny_macrocysts_regulators"/>
</dbReference>
<keyword evidence="2" id="KW-1133">Transmembrane helix</keyword>
<protein>
    <recommendedName>
        <fullName evidence="5">PAS domain-containing protein</fullName>
    </recommendedName>
</protein>
<evidence type="ECO:0000313" key="3">
    <source>
        <dbReference type="EMBL" id="CAD8059233.1"/>
    </source>
</evidence>
<feature type="transmembrane region" description="Helical" evidence="2">
    <location>
        <begin position="1595"/>
        <end position="1614"/>
    </location>
</feature>
<name>A0A8S1L1G6_PARPR</name>
<keyword evidence="4" id="KW-1185">Reference proteome</keyword>
<feature type="transmembrane region" description="Helical" evidence="2">
    <location>
        <begin position="245"/>
        <end position="263"/>
    </location>
</feature>
<accession>A0A8S1L1G6</accession>
<reference evidence="3" key="1">
    <citation type="submission" date="2021-01" db="EMBL/GenBank/DDBJ databases">
        <authorList>
            <consortium name="Genoscope - CEA"/>
            <person name="William W."/>
        </authorList>
    </citation>
    <scope>NUCLEOTIDE SEQUENCE</scope>
</reference>
<feature type="transmembrane region" description="Helical" evidence="2">
    <location>
        <begin position="284"/>
        <end position="302"/>
    </location>
</feature>
<dbReference type="EMBL" id="CAJJDM010000027">
    <property type="protein sequence ID" value="CAD8059233.1"/>
    <property type="molecule type" value="Genomic_DNA"/>
</dbReference>
<feature type="transmembrane region" description="Helical" evidence="2">
    <location>
        <begin position="1815"/>
        <end position="1834"/>
    </location>
</feature>
<dbReference type="PANTHER" id="PTHR31600">
    <property type="entry name" value="TINY MACROCYSTS PROTEIN B-RELATED"/>
    <property type="match status" value="1"/>
</dbReference>
<organism evidence="3 4">
    <name type="scientific">Paramecium primaurelia</name>
    <dbReference type="NCBI Taxonomy" id="5886"/>
    <lineage>
        <taxon>Eukaryota</taxon>
        <taxon>Sar</taxon>
        <taxon>Alveolata</taxon>
        <taxon>Ciliophora</taxon>
        <taxon>Intramacronucleata</taxon>
        <taxon>Oligohymenophorea</taxon>
        <taxon>Peniculida</taxon>
        <taxon>Parameciidae</taxon>
        <taxon>Paramecium</taxon>
    </lineage>
</organism>
<evidence type="ECO:0000256" key="1">
    <source>
        <dbReference type="SAM" id="MobiDB-lite"/>
    </source>
</evidence>
<feature type="compositionally biased region" description="Polar residues" evidence="1">
    <location>
        <begin position="1094"/>
        <end position="1106"/>
    </location>
</feature>